<feature type="domain" description="Helicase C-terminal" evidence="11">
    <location>
        <begin position="773"/>
        <end position="939"/>
    </location>
</feature>
<dbReference type="InterPro" id="IPR011545">
    <property type="entry name" value="DEAD/DEAH_box_helicase_dom"/>
</dbReference>
<dbReference type="InterPro" id="IPR004576">
    <property type="entry name" value="Mfd"/>
</dbReference>
<evidence type="ECO:0000259" key="10">
    <source>
        <dbReference type="PROSITE" id="PS51192"/>
    </source>
</evidence>
<keyword evidence="1 9" id="KW-0963">Cytoplasm</keyword>
<organism evidence="12 13">
    <name type="scientific">Rarispira pelagica</name>
    <dbReference type="NCBI Taxonomy" id="3141764"/>
    <lineage>
        <taxon>Bacteria</taxon>
        <taxon>Pseudomonadati</taxon>
        <taxon>Spirochaetota</taxon>
        <taxon>Spirochaetia</taxon>
        <taxon>Winmispirales</taxon>
        <taxon>Winmispiraceae</taxon>
        <taxon>Rarispira</taxon>
    </lineage>
</organism>
<evidence type="ECO:0000256" key="5">
    <source>
        <dbReference type="ARBA" id="ARBA00022806"/>
    </source>
</evidence>
<dbReference type="InterPro" id="IPR027417">
    <property type="entry name" value="P-loop_NTPase"/>
</dbReference>
<evidence type="ECO:0000313" key="13">
    <source>
        <dbReference type="Proteomes" id="UP001466331"/>
    </source>
</evidence>
<dbReference type="PANTHER" id="PTHR47964">
    <property type="entry name" value="ATP-DEPENDENT DNA HELICASE HOMOLOG RECG, CHLOROPLASTIC"/>
    <property type="match status" value="1"/>
</dbReference>
<reference evidence="12 13" key="1">
    <citation type="submission" date="2024-03" db="EMBL/GenBank/DDBJ databases">
        <title>Ignisphaera cupida sp. nov., a hyperthermophilic hydrolytic archaeon from a hot spring of Kamchatka, and proposal of Ignisphaeraceae fam. nov.</title>
        <authorList>
            <person name="Podosokorskaya O.A."/>
            <person name="Elcheninov A.G."/>
            <person name="Maltseva A.I."/>
            <person name="Zayulina K.S."/>
            <person name="Novikov A."/>
            <person name="Merkel A.Y."/>
        </authorList>
    </citation>
    <scope>NUCLEOTIDE SEQUENCE [LARGE SCALE GENOMIC DNA]</scope>
    <source>
        <strain evidence="12 13">38H-sp</strain>
    </source>
</reference>
<dbReference type="EMBL" id="JBCHKQ010000002">
    <property type="protein sequence ID" value="MEM5947928.1"/>
    <property type="molecule type" value="Genomic_DNA"/>
</dbReference>
<name>A0ABU9UBB3_9SPIR</name>
<dbReference type="InterPro" id="IPR037235">
    <property type="entry name" value="TRCF-like_C_D7"/>
</dbReference>
<comment type="subcellular location">
    <subcellularLocation>
        <location evidence="9">Cytoplasm</location>
    </subcellularLocation>
</comment>
<dbReference type="SUPFAM" id="SSF141259">
    <property type="entry name" value="CarD-like"/>
    <property type="match status" value="1"/>
</dbReference>
<keyword evidence="2 9" id="KW-0547">Nucleotide-binding</keyword>
<dbReference type="PANTHER" id="PTHR47964:SF1">
    <property type="entry name" value="ATP-DEPENDENT DNA HELICASE HOMOLOG RECG, CHLOROPLASTIC"/>
    <property type="match status" value="1"/>
</dbReference>
<keyword evidence="8 9" id="KW-0234">DNA repair</keyword>
<dbReference type="Pfam" id="PF17757">
    <property type="entry name" value="UvrB_inter"/>
    <property type="match status" value="1"/>
</dbReference>
<evidence type="ECO:0000256" key="1">
    <source>
        <dbReference type="ARBA" id="ARBA00022490"/>
    </source>
</evidence>
<dbReference type="InterPro" id="IPR014001">
    <property type="entry name" value="Helicase_ATP-bd"/>
</dbReference>
<keyword evidence="13" id="KW-1185">Reference proteome</keyword>
<dbReference type="InterPro" id="IPR041471">
    <property type="entry name" value="UvrB_inter"/>
</dbReference>
<dbReference type="InterPro" id="IPR036101">
    <property type="entry name" value="CarD-like/TRCF_RID_sf"/>
</dbReference>
<evidence type="ECO:0000313" key="12">
    <source>
        <dbReference type="EMBL" id="MEM5947928.1"/>
    </source>
</evidence>
<dbReference type="PROSITE" id="PS51194">
    <property type="entry name" value="HELICASE_CTER"/>
    <property type="match status" value="1"/>
</dbReference>
<dbReference type="InterPro" id="IPR047112">
    <property type="entry name" value="RecG/Mfd"/>
</dbReference>
<dbReference type="SUPFAM" id="SSF143517">
    <property type="entry name" value="TRCF domain-like"/>
    <property type="match status" value="1"/>
</dbReference>
<dbReference type="Pfam" id="PF00270">
    <property type="entry name" value="DEAD"/>
    <property type="match status" value="1"/>
</dbReference>
<evidence type="ECO:0000256" key="6">
    <source>
        <dbReference type="ARBA" id="ARBA00022840"/>
    </source>
</evidence>
<dbReference type="Pfam" id="PF00271">
    <property type="entry name" value="Helicase_C"/>
    <property type="match status" value="1"/>
</dbReference>
<gene>
    <name evidence="9 12" type="primary">mfd</name>
    <name evidence="12" type="ORF">WKV44_05180</name>
</gene>
<comment type="similarity">
    <text evidence="9">In the N-terminal section; belongs to the UvrB family.</text>
</comment>
<evidence type="ECO:0000256" key="4">
    <source>
        <dbReference type="ARBA" id="ARBA00022801"/>
    </source>
</evidence>
<keyword evidence="3 9" id="KW-0227">DNA damage</keyword>
<dbReference type="CDD" id="cd17991">
    <property type="entry name" value="DEXHc_TRCF"/>
    <property type="match status" value="1"/>
</dbReference>
<evidence type="ECO:0000256" key="8">
    <source>
        <dbReference type="ARBA" id="ARBA00023204"/>
    </source>
</evidence>
<dbReference type="SMART" id="SM01058">
    <property type="entry name" value="CarD_TRCF"/>
    <property type="match status" value="1"/>
</dbReference>
<dbReference type="SMART" id="SM00490">
    <property type="entry name" value="HELICc"/>
    <property type="match status" value="1"/>
</dbReference>
<evidence type="ECO:0000256" key="2">
    <source>
        <dbReference type="ARBA" id="ARBA00022741"/>
    </source>
</evidence>
<dbReference type="Pfam" id="PF02559">
    <property type="entry name" value="CarD_TRCF_RID"/>
    <property type="match status" value="1"/>
</dbReference>
<feature type="domain" description="Helicase ATP-binding" evidence="10">
    <location>
        <begin position="603"/>
        <end position="764"/>
    </location>
</feature>
<evidence type="ECO:0000259" key="11">
    <source>
        <dbReference type="PROSITE" id="PS51194"/>
    </source>
</evidence>
<dbReference type="Gene3D" id="3.30.2060.10">
    <property type="entry name" value="Penicillin-binding protein 1b domain"/>
    <property type="match status" value="1"/>
</dbReference>
<dbReference type="Proteomes" id="UP001466331">
    <property type="component" value="Unassembled WGS sequence"/>
</dbReference>
<dbReference type="PROSITE" id="PS51192">
    <property type="entry name" value="HELICASE_ATP_BIND_1"/>
    <property type="match status" value="1"/>
</dbReference>
<keyword evidence="5" id="KW-0347">Helicase</keyword>
<evidence type="ECO:0000256" key="3">
    <source>
        <dbReference type="ARBA" id="ARBA00022763"/>
    </source>
</evidence>
<sequence length="1128" mass="128434">MEDSLFLKDIFSAISSLEGYKEAVKRINAGVFPVDIKGLHSSAVDFFIARLHSLGLKLCLVFTTDKEAETAGSALSALGIESAFFPDWGVLPYGEGLRDNAPVFGKRSEVLAELSAGSHDIVLTSLRAFLTPLPPQEEYKKNIIIIKKGSNINPQAVADNLVSMGYLRVPRVSLRGEFALRGEVLDVYPPGMDEAIRIIFEFDTVEKISLFLPDTQRTDKEMEEAVIYPLREHIWKDEHIRALEKSLAEESVKLDTSHITEELSVRGHFSGEEIFYPLAYDKPSNLTEYLPDNAIVVMVHAERLIRAEEALITEYNSLYKRVRHLRPYPHPEKILLPLRQLTHKKRFIRLNSIDSPQGSITINTEGPRAFFGNVNFFKEELQGLIKNKYRIYVITDSRVQKERLAFLLKDYPEIKIELSDVPAGFILPDKKIAVFHEDEIFGRRKRVASSVKKTRSTPIDSFVELSAGDYVVHVQHGIGRFLGIKRMKIGNNERDYLHIEYAGSEYVYVPIEQVNLVQRYIGSSDSEPRLDKIGSSSWKKRKEQVKKSVEDLAKKLIQLYSKRSTARGFAFPPDTEWQMQFEARFPYQETEDQLKCIQEVKEDMESPRPMDRLVCGDVGYGKTEIGMRAAFKAVMGGKQVAFLAPTTILAEQHYENFLERLEGFPVRVEMLSRLVQPARQKQILHDLREGNVDILIGTHKILSKNVQFKDLGLVIIDEEQRFGVKHKERLKELKNSVDCLTLTATPIPRTLHMALLKIRDISVLETPPQERLPIETYIEEFSEERIAEAIRKEVQRGGQVFYLHNRVETLHQIKTFLENIVPEVLVEIAHGQMSPRILEDVMHRFIHGGFHVLVSTTIIENGINIPNANTIIIDRADMYGIAQLYQLRGRVGRSDKAAYAYLFYPAQRQISELAEKRLQVIADHTELGAGFKVALKDLEVRGAGNLLGREQSGDIHSVGFDMYLRLLDQTIREMQKQGEESPEETYMELQYTGYIPDTYISETQEKMLIYKKIVSVDTLEELEALGQELEDRYGPMPPEVSSLLGISELKIIAGKLYITSIKERAGKITIEFGKVSVISPDKALRLIRESNGAIKLDPTHPNRIEITLDNIGLKEKTEYLVIKLSTLL</sequence>
<protein>
    <recommendedName>
        <fullName evidence="9">Transcription-repair-coupling factor</fullName>
        <shortName evidence="9">TRCF</shortName>
        <ecNumber evidence="9">3.6.4.-</ecNumber>
    </recommendedName>
</protein>
<accession>A0ABU9UBB3</accession>
<evidence type="ECO:0000256" key="7">
    <source>
        <dbReference type="ARBA" id="ARBA00023125"/>
    </source>
</evidence>
<dbReference type="Gene3D" id="3.90.1150.50">
    <property type="entry name" value="Transcription-repair-coupling factor, D7 domain"/>
    <property type="match status" value="1"/>
</dbReference>
<dbReference type="RefSeq" id="WP_420069374.1">
    <property type="nucleotide sequence ID" value="NZ_JBCHKQ010000002.1"/>
</dbReference>
<dbReference type="EC" id="3.6.4.-" evidence="9"/>
<comment type="function">
    <text evidence="9">Couples transcription and DNA repair by recognizing RNA polymerase (RNAP) stalled at DNA lesions. Mediates ATP-dependent release of RNAP and its truncated transcript from the DNA, and recruitment of nucleotide excision repair machinery to the damaged site.</text>
</comment>
<dbReference type="SMART" id="SM00487">
    <property type="entry name" value="DEXDc"/>
    <property type="match status" value="1"/>
</dbReference>
<keyword evidence="6 9" id="KW-0067">ATP-binding</keyword>
<dbReference type="InterPro" id="IPR003711">
    <property type="entry name" value="CarD-like/TRCF_RID"/>
</dbReference>
<dbReference type="Pfam" id="PF03461">
    <property type="entry name" value="TRCF"/>
    <property type="match status" value="1"/>
</dbReference>
<dbReference type="Gene3D" id="2.40.10.170">
    <property type="match status" value="1"/>
</dbReference>
<dbReference type="SUPFAM" id="SSF52540">
    <property type="entry name" value="P-loop containing nucleoside triphosphate hydrolases"/>
    <property type="match status" value="4"/>
</dbReference>
<dbReference type="HAMAP" id="MF_00969">
    <property type="entry name" value="TRCF"/>
    <property type="match status" value="1"/>
</dbReference>
<dbReference type="Gene3D" id="3.40.50.300">
    <property type="entry name" value="P-loop containing nucleotide triphosphate hydrolases"/>
    <property type="match status" value="2"/>
</dbReference>
<proteinExistence type="inferred from homology"/>
<evidence type="ECO:0000256" key="9">
    <source>
        <dbReference type="HAMAP-Rule" id="MF_00969"/>
    </source>
</evidence>
<comment type="caution">
    <text evidence="12">The sequence shown here is derived from an EMBL/GenBank/DDBJ whole genome shotgun (WGS) entry which is preliminary data.</text>
</comment>
<dbReference type="InterPro" id="IPR005118">
    <property type="entry name" value="TRCF_C"/>
</dbReference>
<dbReference type="Gene3D" id="3.40.50.11180">
    <property type="match status" value="1"/>
</dbReference>
<dbReference type="InterPro" id="IPR001650">
    <property type="entry name" value="Helicase_C-like"/>
</dbReference>
<dbReference type="NCBIfam" id="TIGR00580">
    <property type="entry name" value="mfd"/>
    <property type="match status" value="1"/>
</dbReference>
<dbReference type="SMART" id="SM00982">
    <property type="entry name" value="TRCF"/>
    <property type="match status" value="1"/>
</dbReference>
<keyword evidence="7 9" id="KW-0238">DNA-binding</keyword>
<comment type="similarity">
    <text evidence="9">In the C-terminal section; belongs to the helicase family. RecG subfamily.</text>
</comment>
<keyword evidence="4 9" id="KW-0378">Hydrolase</keyword>